<keyword evidence="3" id="KW-1185">Reference proteome</keyword>
<dbReference type="Proteomes" id="UP001589613">
    <property type="component" value="Unassembled WGS sequence"/>
</dbReference>
<comment type="caution">
    <text evidence="2">The sequence shown here is derived from an EMBL/GenBank/DDBJ whole genome shotgun (WGS) entry which is preliminary data.</text>
</comment>
<reference evidence="2 3" key="1">
    <citation type="submission" date="2024-09" db="EMBL/GenBank/DDBJ databases">
        <authorList>
            <person name="Sun Q."/>
            <person name="Mori K."/>
        </authorList>
    </citation>
    <scope>NUCLEOTIDE SEQUENCE [LARGE SCALE GENOMIC DNA]</scope>
    <source>
        <strain evidence="2 3">JCM 12763</strain>
    </source>
</reference>
<dbReference type="RefSeq" id="WP_141339278.1">
    <property type="nucleotide sequence ID" value="NZ_JBHMAX010000036.1"/>
</dbReference>
<evidence type="ECO:0000313" key="2">
    <source>
        <dbReference type="EMBL" id="MFB9733467.1"/>
    </source>
</evidence>
<proteinExistence type="predicted"/>
<evidence type="ECO:0000313" key="3">
    <source>
        <dbReference type="Proteomes" id="UP001589613"/>
    </source>
</evidence>
<organism evidence="2 3">
    <name type="scientific">Ornithinimicrobium kibberense</name>
    <dbReference type="NCBI Taxonomy" id="282060"/>
    <lineage>
        <taxon>Bacteria</taxon>
        <taxon>Bacillati</taxon>
        <taxon>Actinomycetota</taxon>
        <taxon>Actinomycetes</taxon>
        <taxon>Micrococcales</taxon>
        <taxon>Ornithinimicrobiaceae</taxon>
        <taxon>Ornithinimicrobium</taxon>
    </lineage>
</organism>
<dbReference type="EMBL" id="JBHMAX010000036">
    <property type="protein sequence ID" value="MFB9733467.1"/>
    <property type="molecule type" value="Genomic_DNA"/>
</dbReference>
<evidence type="ECO:0000256" key="1">
    <source>
        <dbReference type="SAM" id="MobiDB-lite"/>
    </source>
</evidence>
<accession>A0ABV5V6W4</accession>
<name>A0ABV5V6W4_9MICO</name>
<sequence length="203" mass="21070">MRLDVLDAHLRLARLAAPRLSGGRGAPAAERGVLLRGIVVSCEQGAAAGAQVDRKLQDGIAGLKAAAVLAGAGRAVGTHEELAQVRLLRDLEDLRTQLGATGTTLAGSATSLREVADRARTVSLTIAGNGDGVGDGRTVQRLHGMVQAAANQARYGDQDLDRAQARTSELVTQVRAQARDSGLRTRALRHDVGPPAPSNGTPR</sequence>
<protein>
    <submittedName>
        <fullName evidence="2">Uncharacterized protein</fullName>
    </submittedName>
</protein>
<feature type="compositionally biased region" description="Basic and acidic residues" evidence="1">
    <location>
        <begin position="177"/>
        <end position="192"/>
    </location>
</feature>
<gene>
    <name evidence="2" type="ORF">ACFFN0_15570</name>
</gene>
<feature type="region of interest" description="Disordered" evidence="1">
    <location>
        <begin position="173"/>
        <end position="203"/>
    </location>
</feature>